<sequence>MPRLPQRTPPWARLRNWAGEVRDAAATGRRGTRWSRASLVAVPALGVASALGVAMAQGVVAANFFVSGQPFTLRSDQVNGSGFAAFLHSRQLADGSAAGKGEAMARAGFQSARLDGLCAVIHQTILGLPYTLELNAGSPVDGKADGGPDVIDAYNLILEANAVQGAQSQFSEMVLGKTAHQVQMGGQPLEGGTVGAFGLEAGVVRVTGLRADAFTAEISGNITLPKLALGIVPGTVEC</sequence>
<keyword evidence="1" id="KW-1133">Transmembrane helix</keyword>
<keyword evidence="3" id="KW-1185">Reference proteome</keyword>
<dbReference type="OrthoDB" id="3686197at2"/>
<reference evidence="2 3" key="1">
    <citation type="submission" date="2018-02" db="EMBL/GenBank/DDBJ databases">
        <title>Genomic Encyclopedia of Archaeal and Bacterial Type Strains, Phase II (KMG-II): from individual species to whole genera.</title>
        <authorList>
            <person name="Goeker M."/>
        </authorList>
    </citation>
    <scope>NUCLEOTIDE SEQUENCE [LARGE SCALE GENOMIC DNA]</scope>
    <source>
        <strain evidence="2 3">YU 961-1</strain>
    </source>
</reference>
<organism evidence="2 3">
    <name type="scientific">Actinokineospora auranticolor</name>
    <dbReference type="NCBI Taxonomy" id="155976"/>
    <lineage>
        <taxon>Bacteria</taxon>
        <taxon>Bacillati</taxon>
        <taxon>Actinomycetota</taxon>
        <taxon>Actinomycetes</taxon>
        <taxon>Pseudonocardiales</taxon>
        <taxon>Pseudonocardiaceae</taxon>
        <taxon>Actinokineospora</taxon>
    </lineage>
</organism>
<name>A0A2S6GGM1_9PSEU</name>
<gene>
    <name evidence="2" type="ORF">CLV40_12073</name>
</gene>
<dbReference type="Proteomes" id="UP000239203">
    <property type="component" value="Unassembled WGS sequence"/>
</dbReference>
<keyword evidence="1" id="KW-0472">Membrane</keyword>
<evidence type="ECO:0000313" key="3">
    <source>
        <dbReference type="Proteomes" id="UP000239203"/>
    </source>
</evidence>
<accession>A0A2S6GGM1</accession>
<dbReference type="Pfam" id="PF19741">
    <property type="entry name" value="DUF6230"/>
    <property type="match status" value="1"/>
</dbReference>
<evidence type="ECO:0008006" key="4">
    <source>
        <dbReference type="Google" id="ProtNLM"/>
    </source>
</evidence>
<dbReference type="RefSeq" id="WP_104482017.1">
    <property type="nucleotide sequence ID" value="NZ_CP154825.1"/>
</dbReference>
<protein>
    <recommendedName>
        <fullName evidence="4">Cholesterol esterase</fullName>
    </recommendedName>
</protein>
<proteinExistence type="predicted"/>
<evidence type="ECO:0000313" key="2">
    <source>
        <dbReference type="EMBL" id="PPK64350.1"/>
    </source>
</evidence>
<dbReference type="AlphaFoldDB" id="A0A2S6GGM1"/>
<comment type="caution">
    <text evidence="2">The sequence shown here is derived from an EMBL/GenBank/DDBJ whole genome shotgun (WGS) entry which is preliminary data.</text>
</comment>
<feature type="transmembrane region" description="Helical" evidence="1">
    <location>
        <begin position="39"/>
        <end position="66"/>
    </location>
</feature>
<keyword evidence="1" id="KW-0812">Transmembrane</keyword>
<evidence type="ECO:0000256" key="1">
    <source>
        <dbReference type="SAM" id="Phobius"/>
    </source>
</evidence>
<dbReference type="InterPro" id="IPR046198">
    <property type="entry name" value="DUF6230"/>
</dbReference>
<dbReference type="EMBL" id="PTIX01000020">
    <property type="protein sequence ID" value="PPK64350.1"/>
    <property type="molecule type" value="Genomic_DNA"/>
</dbReference>